<accession>A0A6C0B5E6</accession>
<reference evidence="1" key="1">
    <citation type="journal article" date="2020" name="Nature">
        <title>Giant virus diversity and host interactions through global metagenomics.</title>
        <authorList>
            <person name="Schulz F."/>
            <person name="Roux S."/>
            <person name="Paez-Espino D."/>
            <person name="Jungbluth S."/>
            <person name="Walsh D.A."/>
            <person name="Denef V.J."/>
            <person name="McMahon K.D."/>
            <person name="Konstantinidis K.T."/>
            <person name="Eloe-Fadrosh E.A."/>
            <person name="Kyrpides N.C."/>
            <person name="Woyke T."/>
        </authorList>
    </citation>
    <scope>NUCLEOTIDE SEQUENCE</scope>
    <source>
        <strain evidence="1">GVMAG-M-3300009422-16</strain>
    </source>
</reference>
<protein>
    <recommendedName>
        <fullName evidence="2">Chromo domain-containing protein</fullName>
    </recommendedName>
</protein>
<evidence type="ECO:0008006" key="2">
    <source>
        <dbReference type="Google" id="ProtNLM"/>
    </source>
</evidence>
<organism evidence="1">
    <name type="scientific">viral metagenome</name>
    <dbReference type="NCBI Taxonomy" id="1070528"/>
    <lineage>
        <taxon>unclassified sequences</taxon>
        <taxon>metagenomes</taxon>
        <taxon>organismal metagenomes</taxon>
    </lineage>
</organism>
<dbReference type="AlphaFoldDB" id="A0A6C0B5E6"/>
<dbReference type="EMBL" id="MN739077">
    <property type="protein sequence ID" value="QHS87054.1"/>
    <property type="molecule type" value="Genomic_DNA"/>
</dbReference>
<proteinExistence type="predicted"/>
<name>A0A6C0B5E6_9ZZZZ</name>
<evidence type="ECO:0000313" key="1">
    <source>
        <dbReference type="EMBL" id="QHS87054.1"/>
    </source>
</evidence>
<sequence>MHSLNELFEKSFTFEKNLKNKACYLLSNKTPYFKMLPTLLIYEIFKILAFVEKGFYYYVADLSKYPNKINRYIGKCCEIKDDLFKISYMGWNDEFNEWVPRKNITYLDKIQYPKYSLGGYLDILHDSSVWFQGIIININKQQRLTVIYKIKTEKRYIMVKNIPLYYKYIAPHKRHTFTVWRTPREFELFNIFNRPGYVFGIRLFCEEEFGKMLTRRINYELCTIVIK</sequence>